<evidence type="ECO:0000256" key="1">
    <source>
        <dbReference type="SAM" id="Phobius"/>
    </source>
</evidence>
<dbReference type="Proteomes" id="UP000034516">
    <property type="component" value="Unassembled WGS sequence"/>
</dbReference>
<feature type="transmembrane region" description="Helical" evidence="1">
    <location>
        <begin position="364"/>
        <end position="386"/>
    </location>
</feature>
<accession>A0A0G1C1N2</accession>
<comment type="caution">
    <text evidence="2">The sequence shown here is derived from an EMBL/GenBank/DDBJ whole genome shotgun (WGS) entry which is preliminary data.</text>
</comment>
<name>A0A0G1C1N2_9BACT</name>
<feature type="transmembrane region" description="Helical" evidence="1">
    <location>
        <begin position="398"/>
        <end position="426"/>
    </location>
</feature>
<keyword evidence="1" id="KW-0472">Membrane</keyword>
<dbReference type="SUPFAM" id="SSF53448">
    <property type="entry name" value="Nucleotide-diphospho-sugar transferases"/>
    <property type="match status" value="1"/>
</dbReference>
<dbReference type="InterPro" id="IPR029044">
    <property type="entry name" value="Nucleotide-diphossugar_trans"/>
</dbReference>
<feature type="transmembrane region" description="Helical" evidence="1">
    <location>
        <begin position="6"/>
        <end position="34"/>
    </location>
</feature>
<organism evidence="2 3">
    <name type="scientific">Candidatus Kuenenbacteria bacterium GW2011_GWA2_42_15</name>
    <dbReference type="NCBI Taxonomy" id="1618677"/>
    <lineage>
        <taxon>Bacteria</taxon>
        <taxon>Candidatus Kueneniibacteriota</taxon>
    </lineage>
</organism>
<keyword evidence="1" id="KW-1133">Transmembrane helix</keyword>
<evidence type="ECO:0000313" key="3">
    <source>
        <dbReference type="Proteomes" id="UP000034516"/>
    </source>
</evidence>
<keyword evidence="1" id="KW-0812">Transmembrane</keyword>
<gene>
    <name evidence="2" type="ORF">UV02_C0001G0013</name>
</gene>
<feature type="transmembrane region" description="Helical" evidence="1">
    <location>
        <begin position="329"/>
        <end position="358"/>
    </location>
</feature>
<dbReference type="EMBL" id="LCCW01000001">
    <property type="protein sequence ID" value="KKS43548.1"/>
    <property type="molecule type" value="Genomic_DNA"/>
</dbReference>
<evidence type="ECO:0000313" key="2">
    <source>
        <dbReference type="EMBL" id="KKS43548.1"/>
    </source>
</evidence>
<evidence type="ECO:0008006" key="4">
    <source>
        <dbReference type="Google" id="ProtNLM"/>
    </source>
</evidence>
<sequence>MDISVIVLGILLAAVVIKSIFNIITTLANILWLGKYKGTVQSPRLASNKKLFLLLPVYLEQKLIRRVIEDYYNLIKDKDNIFLIIITTGKETDNLANSESTFNIAKDTIDNLRAKNILIIHYPHNGGSMPEQLNYAAQEIIKYYGVDNIWFFTLNIDSKYNERAFGDIINLVNSKEKIYQHSAFFLSNFNCFQGWGRLFLQAAAIFQSRWTITHEIKRYRVNAANIFFSKFQLAHAVGHGLLIPVNIFRKYCFPVDEIIEDSPFGYLLRCEGHVINPVKNIEIADSPHSFLEHIKQKYTWSFGPMGYSNYFRKYRNNFSRGYRENRARVLILTIQGLLSALNWQVSSWIFLYLVAGFFYVGNGLALLIVTVLSLYSADYIIAMLYFKKAGYINFSIKSLILIYLNLWVVILIHSLPANCALLSIVLKWVGLKQNITKFKTEHLK</sequence>
<protein>
    <recommendedName>
        <fullName evidence="4">Glycosyltransferase 2-like domain-containing protein</fullName>
    </recommendedName>
</protein>
<reference evidence="2 3" key="1">
    <citation type="journal article" date="2015" name="Nature">
        <title>rRNA introns, odd ribosomes, and small enigmatic genomes across a large radiation of phyla.</title>
        <authorList>
            <person name="Brown C.T."/>
            <person name="Hug L.A."/>
            <person name="Thomas B.C."/>
            <person name="Sharon I."/>
            <person name="Castelle C.J."/>
            <person name="Singh A."/>
            <person name="Wilkins M.J."/>
            <person name="Williams K.H."/>
            <person name="Banfield J.F."/>
        </authorList>
    </citation>
    <scope>NUCLEOTIDE SEQUENCE [LARGE SCALE GENOMIC DNA]</scope>
</reference>
<dbReference type="AlphaFoldDB" id="A0A0G1C1N2"/>
<proteinExistence type="predicted"/>